<dbReference type="AlphaFoldDB" id="R1HEQ5"/>
<comment type="caution">
    <text evidence="2">The sequence shown here is derived from an EMBL/GenBank/DDBJ whole genome shotgun (WGS) entry which is preliminary data.</text>
</comment>
<dbReference type="InterPro" id="IPR016865">
    <property type="entry name" value="RclC"/>
</dbReference>
<dbReference type="Proteomes" id="UP000013526">
    <property type="component" value="Unassembled WGS sequence"/>
</dbReference>
<dbReference type="EMBL" id="AQGQ01000003">
    <property type="protein sequence ID" value="EOD56884.1"/>
    <property type="molecule type" value="Genomic_DNA"/>
</dbReference>
<feature type="transmembrane region" description="Helical" evidence="1">
    <location>
        <begin position="127"/>
        <end position="146"/>
    </location>
</feature>
<dbReference type="PIRSF" id="PIRSF028065">
    <property type="entry name" value="UCP028065"/>
    <property type="match status" value="1"/>
</dbReference>
<reference evidence="2 3" key="1">
    <citation type="journal article" date="2013" name="Genome Announc.">
        <title>Draft Genome Sequence of Aeromonas molluscorum Strain 848TT, Isolated from Bivalve Molluscs.</title>
        <authorList>
            <person name="Spataro N."/>
            <person name="Farfan M."/>
            <person name="Albarral V."/>
            <person name="Sanglas A."/>
            <person name="Loren J.G."/>
            <person name="Fuste M.C."/>
            <person name="Bosch E."/>
        </authorList>
    </citation>
    <scope>NUCLEOTIDE SEQUENCE [LARGE SCALE GENOMIC DNA]</scope>
    <source>
        <strain evidence="2 3">848</strain>
    </source>
</reference>
<keyword evidence="1" id="KW-0472">Membrane</keyword>
<dbReference type="GO" id="GO:1901530">
    <property type="term" value="P:response to hypochlorite"/>
    <property type="evidence" value="ECO:0007669"/>
    <property type="project" value="TreeGrafter"/>
</dbReference>
<keyword evidence="1" id="KW-0812">Transmembrane</keyword>
<feature type="transmembrane region" description="Helical" evidence="1">
    <location>
        <begin position="20"/>
        <end position="39"/>
    </location>
</feature>
<feature type="transmembrane region" description="Helical" evidence="1">
    <location>
        <begin position="93"/>
        <end position="115"/>
    </location>
</feature>
<keyword evidence="3" id="KW-1185">Reference proteome</keyword>
<protein>
    <recommendedName>
        <fullName evidence="4">DUF417 family protein</fullName>
    </recommendedName>
</protein>
<accession>R1HEQ5</accession>
<organism evidence="2 3">
    <name type="scientific">Aeromonas molluscorum 848</name>
    <dbReference type="NCBI Taxonomy" id="1268236"/>
    <lineage>
        <taxon>Bacteria</taxon>
        <taxon>Pseudomonadati</taxon>
        <taxon>Pseudomonadota</taxon>
        <taxon>Gammaproteobacteria</taxon>
        <taxon>Aeromonadales</taxon>
        <taxon>Aeromonadaceae</taxon>
        <taxon>Aeromonas</taxon>
    </lineage>
</organism>
<evidence type="ECO:0000256" key="1">
    <source>
        <dbReference type="SAM" id="Phobius"/>
    </source>
</evidence>
<dbReference type="PANTHER" id="PTHR40106:SF1">
    <property type="entry name" value="INNER MEMBRANE PROTEIN RCLC"/>
    <property type="match status" value="1"/>
</dbReference>
<dbReference type="GO" id="GO:0005886">
    <property type="term" value="C:plasma membrane"/>
    <property type="evidence" value="ECO:0007669"/>
    <property type="project" value="TreeGrafter"/>
</dbReference>
<keyword evidence="1" id="KW-1133">Transmembrane helix</keyword>
<dbReference type="PANTHER" id="PTHR40106">
    <property type="entry name" value="INNER MEMBRANE PROTEIN RCLC"/>
    <property type="match status" value="1"/>
</dbReference>
<evidence type="ECO:0000313" key="3">
    <source>
        <dbReference type="Proteomes" id="UP000013526"/>
    </source>
</evidence>
<dbReference type="PATRIC" id="fig|1268236.3.peg.265"/>
<sequence length="152" mass="16398">MNRAALLTRAAPLTRADAGYLVALFGVVATLIWIGVFKFTPTEAQAIRPMVASHPLMSWLYGIWSVQGVSNLIGIAELLVALGLVLSLRYPPLGLYAGAAASLIFLVTLSFLFTLPGVWKWVDGVPVINFFLFKDVVFLGVSLTAMSRSRAA</sequence>
<name>R1HEQ5_9GAMM</name>
<dbReference type="Pfam" id="PF04224">
    <property type="entry name" value="DUF417"/>
    <property type="match status" value="1"/>
</dbReference>
<feature type="transmembrane region" description="Helical" evidence="1">
    <location>
        <begin position="59"/>
        <end position="86"/>
    </location>
</feature>
<gene>
    <name evidence="2" type="ORF">G113_01319</name>
</gene>
<dbReference type="InterPro" id="IPR007339">
    <property type="entry name" value="RclC-like"/>
</dbReference>
<evidence type="ECO:0000313" key="2">
    <source>
        <dbReference type="EMBL" id="EOD56884.1"/>
    </source>
</evidence>
<proteinExistence type="predicted"/>
<evidence type="ECO:0008006" key="4">
    <source>
        <dbReference type="Google" id="ProtNLM"/>
    </source>
</evidence>